<sequence>MEKIKLIITNFIESDKGKDILIISIIILVGLGSFELGRLSKEQTTKGLKIEYTGQEANVIGSIDQNLTDIGQISNSLIKPKISTSGNFFGSSRGSKYYSLACSSGKTIKQENRIYFATSGDAEKAGYELSSSCR</sequence>
<keyword evidence="1" id="KW-0812">Transmembrane</keyword>
<dbReference type="InterPro" id="IPR035451">
    <property type="entry name" value="Ada-like_dom_sf"/>
</dbReference>
<keyword evidence="1" id="KW-0472">Membrane</keyword>
<reference evidence="3" key="1">
    <citation type="submission" date="2017-09" db="EMBL/GenBank/DDBJ databases">
        <title>Depth-based differentiation of microbial function through sediment-hosted aquifers and enrichment of novel symbionts in the deep terrestrial subsurface.</title>
        <authorList>
            <person name="Probst A.J."/>
            <person name="Ladd B."/>
            <person name="Jarett J.K."/>
            <person name="Geller-Mcgrath D.E."/>
            <person name="Sieber C.M.K."/>
            <person name="Emerson J.B."/>
            <person name="Anantharaman K."/>
            <person name="Thomas B.C."/>
            <person name="Malmstrom R."/>
            <person name="Stieglmeier M."/>
            <person name="Klingl A."/>
            <person name="Woyke T."/>
            <person name="Ryan C.M."/>
            <person name="Banfield J.F."/>
        </authorList>
    </citation>
    <scope>NUCLEOTIDE SEQUENCE [LARGE SCALE GENOMIC DNA]</scope>
</reference>
<evidence type="ECO:0008006" key="4">
    <source>
        <dbReference type="Google" id="ProtNLM"/>
    </source>
</evidence>
<dbReference type="Gene3D" id="3.40.10.10">
    <property type="entry name" value="DNA Methylphosphotriester Repair Domain"/>
    <property type="match status" value="1"/>
</dbReference>
<keyword evidence="1" id="KW-1133">Transmembrane helix</keyword>
<evidence type="ECO:0000256" key="1">
    <source>
        <dbReference type="SAM" id="Phobius"/>
    </source>
</evidence>
<dbReference type="EMBL" id="PFCP01000006">
    <property type="protein sequence ID" value="PIR69134.1"/>
    <property type="molecule type" value="Genomic_DNA"/>
</dbReference>
<proteinExistence type="predicted"/>
<gene>
    <name evidence="2" type="ORF">COU48_00170</name>
</gene>
<protein>
    <recommendedName>
        <fullName evidence="4">Ada DNA repair metal-binding domain-containing protein</fullName>
    </recommendedName>
</protein>
<evidence type="ECO:0000313" key="3">
    <source>
        <dbReference type="Proteomes" id="UP000228613"/>
    </source>
</evidence>
<evidence type="ECO:0000313" key="2">
    <source>
        <dbReference type="EMBL" id="PIR69134.1"/>
    </source>
</evidence>
<name>A0A2J0JJ29_9BACT</name>
<comment type="caution">
    <text evidence="2">The sequence shown here is derived from an EMBL/GenBank/DDBJ whole genome shotgun (WGS) entry which is preliminary data.</text>
</comment>
<dbReference type="SUPFAM" id="SSF57884">
    <property type="entry name" value="Ada DNA repair protein, N-terminal domain (N-Ada 10)"/>
    <property type="match status" value="1"/>
</dbReference>
<dbReference type="Proteomes" id="UP000228613">
    <property type="component" value="Unassembled WGS sequence"/>
</dbReference>
<feature type="transmembrane region" description="Helical" evidence="1">
    <location>
        <begin position="20"/>
        <end position="39"/>
    </location>
</feature>
<accession>A0A2J0JJ29</accession>
<dbReference type="AlphaFoldDB" id="A0A2J0JJ29"/>
<organism evidence="2 3">
    <name type="scientific">Candidatus Nomurabacteria bacterium CG10_big_fil_rev_8_21_14_0_10_03_31_7</name>
    <dbReference type="NCBI Taxonomy" id="1974730"/>
    <lineage>
        <taxon>Bacteria</taxon>
        <taxon>Candidatus Nomuraibacteriota</taxon>
    </lineage>
</organism>